<dbReference type="NCBIfam" id="NF008087">
    <property type="entry name" value="PRK10826.1"/>
    <property type="match status" value="1"/>
</dbReference>
<keyword evidence="7" id="KW-1185">Reference proteome</keyword>
<keyword evidence="4" id="KW-0460">Magnesium</keyword>
<dbReference type="KEGG" id="fbl:Fbal_0374"/>
<comment type="similarity">
    <text evidence="2">Belongs to the HAD-like hydrolase superfamily. CbbY/CbbZ/Gph/YieH family.</text>
</comment>
<dbReference type="GO" id="GO:0016787">
    <property type="term" value="F:hydrolase activity"/>
    <property type="evidence" value="ECO:0007669"/>
    <property type="project" value="UniProtKB-KW"/>
</dbReference>
<dbReference type="AlphaFoldDB" id="E1SN89"/>
<comment type="cofactor">
    <cofactor evidence="1">
        <name>Mg(2+)</name>
        <dbReference type="ChEBI" id="CHEBI:18420"/>
    </cofactor>
</comment>
<dbReference type="NCBIfam" id="TIGR01509">
    <property type="entry name" value="HAD-SF-IA-v3"/>
    <property type="match status" value="1"/>
</dbReference>
<keyword evidence="6" id="KW-0378">Hydrolase</keyword>
<evidence type="ECO:0000313" key="7">
    <source>
        <dbReference type="Proteomes" id="UP000006683"/>
    </source>
</evidence>
<dbReference type="HOGENOM" id="CLU_045011_13_1_6"/>
<proteinExistence type="inferred from homology"/>
<dbReference type="InterPro" id="IPR023198">
    <property type="entry name" value="PGP-like_dom2"/>
</dbReference>
<dbReference type="SFLD" id="SFLDS00003">
    <property type="entry name" value="Haloacid_Dehalogenase"/>
    <property type="match status" value="1"/>
</dbReference>
<organism evidence="6 7">
    <name type="scientific">Ferrimonas balearica (strain DSM 9799 / CCM 4581 / KCTC 23876 / PAT)</name>
    <dbReference type="NCBI Taxonomy" id="550540"/>
    <lineage>
        <taxon>Bacteria</taxon>
        <taxon>Pseudomonadati</taxon>
        <taxon>Pseudomonadota</taxon>
        <taxon>Gammaproteobacteria</taxon>
        <taxon>Alteromonadales</taxon>
        <taxon>Ferrimonadaceae</taxon>
        <taxon>Ferrimonas</taxon>
    </lineage>
</organism>
<reference evidence="6 7" key="1">
    <citation type="journal article" date="2010" name="Stand. Genomic Sci.">
        <title>Complete genome sequence of Ferrimonas balearica type strain (PAT).</title>
        <authorList>
            <person name="Nolan M."/>
            <person name="Sikorski J."/>
            <person name="Davenport K."/>
            <person name="Lucas S."/>
            <person name="Glavina Del Rio T."/>
            <person name="Tice H."/>
            <person name="Cheng J."/>
            <person name="Goodwin L."/>
            <person name="Pitluck S."/>
            <person name="Liolios K."/>
            <person name="Ivanova N."/>
            <person name="Mavromatis K."/>
            <person name="Ovchinnikova G."/>
            <person name="Pati A."/>
            <person name="Chen A."/>
            <person name="Palaniappan K."/>
            <person name="Land M."/>
            <person name="Hauser L."/>
            <person name="Chang Y."/>
            <person name="Jeffries C."/>
            <person name="Tapia R."/>
            <person name="Brettin T."/>
            <person name="Detter J."/>
            <person name="Han C."/>
            <person name="Yasawong M."/>
            <person name="Rohde M."/>
            <person name="Tindall B."/>
            <person name="Goker M."/>
            <person name="Woyke T."/>
            <person name="Bristow J."/>
            <person name="Eisen J."/>
            <person name="Markowitz V."/>
            <person name="Hugenholtz P."/>
            <person name="Kyrpides N."/>
            <person name="Klenk H."/>
            <person name="Lapidus A."/>
        </authorList>
    </citation>
    <scope>NUCLEOTIDE SEQUENCE [LARGE SCALE GENOMIC DNA]</scope>
    <source>
        <strain evidence="7">DSM 9799 / CCM 4581 / KCTC 23876 / PAT</strain>
    </source>
</reference>
<dbReference type="SFLD" id="SFLDG01135">
    <property type="entry name" value="C1.5.6:_HAD__Beta-PGM__Phospha"/>
    <property type="match status" value="1"/>
</dbReference>
<gene>
    <name evidence="6" type="ordered locus">Fbal_0374</name>
</gene>
<dbReference type="SFLD" id="SFLDG01129">
    <property type="entry name" value="C1.5:_HAD__Beta-PGM__Phosphata"/>
    <property type="match status" value="1"/>
</dbReference>
<sequence>MTHKIQAVIFDMDGVLVDSEPFWQQAELEILCDHGVPLTLEDTLKTQGLRIDQVVGYWYQRHPWSGTSPELVADAILSRVVDLIAQQGEALSGVDSAISLIQQQGWALGLATSSPSRLVEATLSRLGLHSAFAVTCSAEHLRYGKPHPQVYLNAADELRVAPEHAMAIEDSFNGLLAAKAARMTTLAVPDPHHRDDPRFVIADHRLDSLSQFTQSWLDTLN</sequence>
<evidence type="ECO:0000256" key="4">
    <source>
        <dbReference type="ARBA" id="ARBA00022842"/>
    </source>
</evidence>
<dbReference type="Gene3D" id="3.40.50.1000">
    <property type="entry name" value="HAD superfamily/HAD-like"/>
    <property type="match status" value="1"/>
</dbReference>
<dbReference type="SUPFAM" id="SSF56784">
    <property type="entry name" value="HAD-like"/>
    <property type="match status" value="1"/>
</dbReference>
<dbReference type="eggNOG" id="COG0637">
    <property type="taxonomic scope" value="Bacteria"/>
</dbReference>
<dbReference type="Proteomes" id="UP000006683">
    <property type="component" value="Chromosome"/>
</dbReference>
<name>E1SN89_FERBD</name>
<keyword evidence="3" id="KW-0479">Metal-binding</keyword>
<evidence type="ECO:0000256" key="1">
    <source>
        <dbReference type="ARBA" id="ARBA00001946"/>
    </source>
</evidence>
<dbReference type="InterPro" id="IPR023214">
    <property type="entry name" value="HAD_sf"/>
</dbReference>
<dbReference type="InterPro" id="IPR036412">
    <property type="entry name" value="HAD-like_sf"/>
</dbReference>
<evidence type="ECO:0000256" key="5">
    <source>
        <dbReference type="ARBA" id="ARBA00023277"/>
    </source>
</evidence>
<dbReference type="InterPro" id="IPR006439">
    <property type="entry name" value="HAD-SF_hydro_IA"/>
</dbReference>
<dbReference type="GO" id="GO:0046872">
    <property type="term" value="F:metal ion binding"/>
    <property type="evidence" value="ECO:0007669"/>
    <property type="project" value="UniProtKB-KW"/>
</dbReference>
<evidence type="ECO:0000256" key="2">
    <source>
        <dbReference type="ARBA" id="ARBA00006171"/>
    </source>
</evidence>
<dbReference type="PANTHER" id="PTHR46193:SF18">
    <property type="entry name" value="HEXITOL PHOSPHATASE B"/>
    <property type="match status" value="1"/>
</dbReference>
<dbReference type="PANTHER" id="PTHR46193">
    <property type="entry name" value="6-PHOSPHOGLUCONATE PHOSPHATASE"/>
    <property type="match status" value="1"/>
</dbReference>
<dbReference type="EMBL" id="CP002209">
    <property type="protein sequence ID" value="ADN74588.1"/>
    <property type="molecule type" value="Genomic_DNA"/>
</dbReference>
<evidence type="ECO:0000313" key="6">
    <source>
        <dbReference type="EMBL" id="ADN74588.1"/>
    </source>
</evidence>
<evidence type="ECO:0000256" key="3">
    <source>
        <dbReference type="ARBA" id="ARBA00022723"/>
    </source>
</evidence>
<dbReference type="PRINTS" id="PR00413">
    <property type="entry name" value="HADHALOGNASE"/>
</dbReference>
<dbReference type="Pfam" id="PF00702">
    <property type="entry name" value="Hydrolase"/>
    <property type="match status" value="1"/>
</dbReference>
<keyword evidence="5" id="KW-0119">Carbohydrate metabolism</keyword>
<dbReference type="InterPro" id="IPR051600">
    <property type="entry name" value="Beta-PGM-like"/>
</dbReference>
<dbReference type="STRING" id="550540.Fbal_0374"/>
<dbReference type="Gene3D" id="1.10.150.240">
    <property type="entry name" value="Putative phosphatase, domain 2"/>
    <property type="match status" value="1"/>
</dbReference>
<accession>E1SN89</accession>
<protein>
    <submittedName>
        <fullName evidence="6">HAD-superfamily hydrolase, subfamily IA, variant 3</fullName>
    </submittedName>
</protein>